<organism evidence="4 5">
    <name type="scientific">Elizabethkingia occulta</name>
    <dbReference type="NCBI Taxonomy" id="1867263"/>
    <lineage>
        <taxon>Bacteria</taxon>
        <taxon>Pseudomonadati</taxon>
        <taxon>Bacteroidota</taxon>
        <taxon>Flavobacteriia</taxon>
        <taxon>Flavobacteriales</taxon>
        <taxon>Weeksellaceae</taxon>
        <taxon>Elizabethkingia</taxon>
    </lineage>
</organism>
<evidence type="ECO:0000313" key="4">
    <source>
        <dbReference type="EMBL" id="OPC66191.1"/>
    </source>
</evidence>
<dbReference type="PANTHER" id="PTHR28004">
    <property type="entry name" value="ZGC:162816-RELATED"/>
    <property type="match status" value="1"/>
</dbReference>
<keyword evidence="2" id="KW-0456">Lyase</keyword>
<dbReference type="InterPro" id="IPR026956">
    <property type="entry name" value="D-ser_dehydrat-like_dom"/>
</dbReference>
<dbReference type="InterPro" id="IPR042208">
    <property type="entry name" value="D-ser_dehydrat-like_sf"/>
</dbReference>
<sequence length="372" mass="42680">MQQKWWEINPDTLTDTPFLAIYSDRVRYNIEKLIESVNGDLTKLRPHVKTHKLGEILELFKTYGIDKVKCATISEAELCALYNIPDVLLAYQPAGLLKQKRWLELVQEYPKINFSVIVDNFEIVDVLSKLGQDNDQTFKLYIDINTGMNRTGIDFRSDWEDLVRKIIEMPNIHLLGIHIYDGHLHGTMEERLDKASVAFSVIRDKLYFLKQELNVDLKIVAGGSGTFPFYAEQEDVECSPGTFVFWDINYQINLPEQKFLPAAVLVGTVVSKPTGNTLCIDIGYKAVASENPLDKRLTILDDTHLIPVSQSEEHMVLQNNGDRQYRLGEIIYAVPYHICPTCALYETIQVVNVQQDIMDQWTVLARKRKINI</sequence>
<dbReference type="Pfam" id="PF01168">
    <property type="entry name" value="Ala_racemase_N"/>
    <property type="match status" value="1"/>
</dbReference>
<comment type="similarity">
    <text evidence="1">Belongs to the DSD1 family.</text>
</comment>
<dbReference type="Gene3D" id="2.40.37.20">
    <property type="entry name" value="D-serine dehydratase-like domain"/>
    <property type="match status" value="1"/>
</dbReference>
<dbReference type="SUPFAM" id="SSF51419">
    <property type="entry name" value="PLP-binding barrel"/>
    <property type="match status" value="1"/>
</dbReference>
<dbReference type="CDD" id="cd06821">
    <property type="entry name" value="PLPDE_III_D-TA"/>
    <property type="match status" value="1"/>
</dbReference>
<dbReference type="SMART" id="SM01119">
    <property type="entry name" value="D-ser_dehydrat"/>
    <property type="match status" value="1"/>
</dbReference>
<comment type="caution">
    <text evidence="4">The sequence shown here is derived from an EMBL/GenBank/DDBJ whole genome shotgun (WGS) entry which is preliminary data.</text>
</comment>
<dbReference type="Proteomes" id="UP000190813">
    <property type="component" value="Unassembled WGS sequence"/>
</dbReference>
<feature type="domain" description="D-serine dehydratase-like" evidence="3">
    <location>
        <begin position="262"/>
        <end position="352"/>
    </location>
</feature>
<proteinExistence type="inferred from homology"/>
<dbReference type="InterPro" id="IPR051466">
    <property type="entry name" value="D-amino_acid_metab_enzyme"/>
</dbReference>
<dbReference type="GO" id="GO:0036088">
    <property type="term" value="P:D-serine catabolic process"/>
    <property type="evidence" value="ECO:0007669"/>
    <property type="project" value="TreeGrafter"/>
</dbReference>
<dbReference type="AlphaFoldDB" id="A0A1T3MPE7"/>
<evidence type="ECO:0000259" key="3">
    <source>
        <dbReference type="SMART" id="SM01119"/>
    </source>
</evidence>
<keyword evidence="5" id="KW-1185">Reference proteome</keyword>
<dbReference type="Gene3D" id="3.20.20.10">
    <property type="entry name" value="Alanine racemase"/>
    <property type="match status" value="1"/>
</dbReference>
<evidence type="ECO:0000256" key="2">
    <source>
        <dbReference type="ARBA" id="ARBA00023239"/>
    </source>
</evidence>
<dbReference type="RefSeq" id="WP_078771742.1">
    <property type="nucleotide sequence ID" value="NZ_CBCSBR010000005.1"/>
</dbReference>
<dbReference type="InterPro" id="IPR001608">
    <property type="entry name" value="Ala_racemase_N"/>
</dbReference>
<name>A0A1T3MPE7_9FLAO</name>
<evidence type="ECO:0000256" key="1">
    <source>
        <dbReference type="ARBA" id="ARBA00005323"/>
    </source>
</evidence>
<gene>
    <name evidence="4" type="ORF">BAZ10_02905</name>
</gene>
<reference evidence="4 5" key="1">
    <citation type="submission" date="2016-06" db="EMBL/GenBank/DDBJ databases">
        <title>Revisiting the taxonomy of the Elizabethkingia Genus based on Whole-Genome Sequencing, Optical Mapping, and MALDI-TOF.</title>
        <authorList>
            <person name="Nicholson A.C."/>
        </authorList>
    </citation>
    <scope>NUCLEOTIDE SEQUENCE [LARGE SCALE GENOMIC DNA]</scope>
    <source>
        <strain evidence="4 5">G4070</strain>
    </source>
</reference>
<dbReference type="GO" id="GO:0008721">
    <property type="term" value="F:D-serine ammonia-lyase activity"/>
    <property type="evidence" value="ECO:0007669"/>
    <property type="project" value="TreeGrafter"/>
</dbReference>
<protein>
    <submittedName>
        <fullName evidence="4">Alanine racemase</fullName>
    </submittedName>
</protein>
<evidence type="ECO:0000313" key="5">
    <source>
        <dbReference type="Proteomes" id="UP000190813"/>
    </source>
</evidence>
<accession>A0A1T3MPE7</accession>
<dbReference type="PANTHER" id="PTHR28004:SF2">
    <property type="entry name" value="D-SERINE DEHYDRATASE"/>
    <property type="match status" value="1"/>
</dbReference>
<dbReference type="InterPro" id="IPR029066">
    <property type="entry name" value="PLP-binding_barrel"/>
</dbReference>
<dbReference type="Pfam" id="PF14031">
    <property type="entry name" value="D-ser_dehydrat"/>
    <property type="match status" value="1"/>
</dbReference>
<dbReference type="EMBL" id="MAHX01000013">
    <property type="protein sequence ID" value="OPC66191.1"/>
    <property type="molecule type" value="Genomic_DNA"/>
</dbReference>